<dbReference type="Proteomes" id="UP000008810">
    <property type="component" value="Chromosome 1"/>
</dbReference>
<sequence>MLEKVILFLEDGRQKMTTMMKALLLFVLNNLYFDVCMIDQLVCPFSWSRYREKVCNNFFI</sequence>
<evidence type="ECO:0000313" key="3">
    <source>
        <dbReference type="Proteomes" id="UP000008810"/>
    </source>
</evidence>
<evidence type="ECO:0000313" key="2">
    <source>
        <dbReference type="EnsemblPlants" id="PNT75840"/>
    </source>
</evidence>
<dbReference type="Gramene" id="PNT75840">
    <property type="protein sequence ID" value="PNT75840"/>
    <property type="gene ID" value="BRADI_1g38889v3"/>
</dbReference>
<dbReference type="AlphaFoldDB" id="A0A2K2DNI6"/>
<gene>
    <name evidence="1" type="ORF">BRADI_1g38889v3</name>
</gene>
<dbReference type="EnsemblPlants" id="PNT75840">
    <property type="protein sequence ID" value="PNT75840"/>
    <property type="gene ID" value="BRADI_1g38889v3"/>
</dbReference>
<reference evidence="2" key="3">
    <citation type="submission" date="2018-08" db="UniProtKB">
        <authorList>
            <consortium name="EnsemblPlants"/>
        </authorList>
    </citation>
    <scope>IDENTIFICATION</scope>
    <source>
        <strain evidence="2">cv. Bd21</strain>
    </source>
</reference>
<dbReference type="EMBL" id="CM000880">
    <property type="protein sequence ID" value="PNT75840.1"/>
    <property type="molecule type" value="Genomic_DNA"/>
</dbReference>
<dbReference type="InParanoid" id="A0A2K2DNI6"/>
<reference evidence="1 2" key="1">
    <citation type="journal article" date="2010" name="Nature">
        <title>Genome sequencing and analysis of the model grass Brachypodium distachyon.</title>
        <authorList>
            <consortium name="International Brachypodium Initiative"/>
        </authorList>
    </citation>
    <scope>NUCLEOTIDE SEQUENCE [LARGE SCALE GENOMIC DNA]</scope>
    <source>
        <strain evidence="1 2">Bd21</strain>
    </source>
</reference>
<organism evidence="1">
    <name type="scientific">Brachypodium distachyon</name>
    <name type="common">Purple false brome</name>
    <name type="synonym">Trachynia distachya</name>
    <dbReference type="NCBI Taxonomy" id="15368"/>
    <lineage>
        <taxon>Eukaryota</taxon>
        <taxon>Viridiplantae</taxon>
        <taxon>Streptophyta</taxon>
        <taxon>Embryophyta</taxon>
        <taxon>Tracheophyta</taxon>
        <taxon>Spermatophyta</taxon>
        <taxon>Magnoliopsida</taxon>
        <taxon>Liliopsida</taxon>
        <taxon>Poales</taxon>
        <taxon>Poaceae</taxon>
        <taxon>BOP clade</taxon>
        <taxon>Pooideae</taxon>
        <taxon>Stipodae</taxon>
        <taxon>Brachypodieae</taxon>
        <taxon>Brachypodium</taxon>
    </lineage>
</organism>
<accession>A0A2K2DNI6</accession>
<keyword evidence="3" id="KW-1185">Reference proteome</keyword>
<protein>
    <submittedName>
        <fullName evidence="1 2">Uncharacterized protein</fullName>
    </submittedName>
</protein>
<name>A0A2K2DNI6_BRADI</name>
<evidence type="ECO:0000313" key="1">
    <source>
        <dbReference type="EMBL" id="PNT75840.1"/>
    </source>
</evidence>
<proteinExistence type="predicted"/>
<reference evidence="1" key="2">
    <citation type="submission" date="2017-06" db="EMBL/GenBank/DDBJ databases">
        <title>WGS assembly of Brachypodium distachyon.</title>
        <authorList>
            <consortium name="The International Brachypodium Initiative"/>
            <person name="Lucas S."/>
            <person name="Harmon-Smith M."/>
            <person name="Lail K."/>
            <person name="Tice H."/>
            <person name="Grimwood J."/>
            <person name="Bruce D."/>
            <person name="Barry K."/>
            <person name="Shu S."/>
            <person name="Lindquist E."/>
            <person name="Wang M."/>
            <person name="Pitluck S."/>
            <person name="Vogel J.P."/>
            <person name="Garvin D.F."/>
            <person name="Mockler T.C."/>
            <person name="Schmutz J."/>
            <person name="Rokhsar D."/>
            <person name="Bevan M.W."/>
        </authorList>
    </citation>
    <scope>NUCLEOTIDE SEQUENCE</scope>
    <source>
        <strain evidence="1">Bd21</strain>
    </source>
</reference>